<comment type="caution">
    <text evidence="1">The sequence shown here is derived from an EMBL/GenBank/DDBJ whole genome shotgun (WGS) entry which is preliminary data.</text>
</comment>
<dbReference type="OrthoDB" id="9554031at2"/>
<evidence type="ECO:0000313" key="2">
    <source>
        <dbReference type="Proteomes" id="UP000440304"/>
    </source>
</evidence>
<accession>A0A6N8TDC7</accession>
<reference evidence="1 2" key="1">
    <citation type="submission" date="2019-12" db="EMBL/GenBank/DDBJ databases">
        <title>Shinella granuli gen. nov., sp. nov., and proposal of the reclassification of Zoogloea ramigera ATCC 19623 as Shinella zoogloeoides sp. nov.</title>
        <authorList>
            <person name="Gao J."/>
        </authorList>
    </citation>
    <scope>NUCLEOTIDE SEQUENCE [LARGE SCALE GENOMIC DNA]</scope>
    <source>
        <strain evidence="1 2">DSM 287</strain>
    </source>
</reference>
<dbReference type="AlphaFoldDB" id="A0A6N8TDC7"/>
<dbReference type="RefSeq" id="WP_160786332.1">
    <property type="nucleotide sequence ID" value="NZ_CP086610.1"/>
</dbReference>
<sequence>MAGKSVTFTFTGPKAEEAAEVLWVQYLDGGLDQEIEARLAKKGIEDTDYTWVDDTRTVVISTKQ</sequence>
<proteinExistence type="predicted"/>
<gene>
    <name evidence="1" type="ORF">GR156_11585</name>
</gene>
<dbReference type="EMBL" id="WUML01000008">
    <property type="protein sequence ID" value="MXO00949.1"/>
    <property type="molecule type" value="Genomic_DNA"/>
</dbReference>
<dbReference type="Proteomes" id="UP000440304">
    <property type="component" value="Unassembled WGS sequence"/>
</dbReference>
<protein>
    <submittedName>
        <fullName evidence="1">Uncharacterized protein</fullName>
    </submittedName>
</protein>
<name>A0A6N8TDC7_SHIZO</name>
<organism evidence="1 2">
    <name type="scientific">Shinella zoogloeoides</name>
    <name type="common">Crabtreella saccharophila</name>
    <dbReference type="NCBI Taxonomy" id="352475"/>
    <lineage>
        <taxon>Bacteria</taxon>
        <taxon>Pseudomonadati</taxon>
        <taxon>Pseudomonadota</taxon>
        <taxon>Alphaproteobacteria</taxon>
        <taxon>Hyphomicrobiales</taxon>
        <taxon>Rhizobiaceae</taxon>
        <taxon>Shinella</taxon>
    </lineage>
</organism>
<evidence type="ECO:0000313" key="1">
    <source>
        <dbReference type="EMBL" id="MXO00949.1"/>
    </source>
</evidence>